<dbReference type="GO" id="GO:0015288">
    <property type="term" value="F:porin activity"/>
    <property type="evidence" value="ECO:0007669"/>
    <property type="project" value="InterPro"/>
</dbReference>
<dbReference type="AlphaFoldDB" id="A0A6S6PHP7"/>
<evidence type="ECO:0000256" key="1">
    <source>
        <dbReference type="ARBA" id="ARBA00008769"/>
    </source>
</evidence>
<accession>A0A6S6PHP7</accession>
<organism evidence="3 4">
    <name type="scientific">Acetobacter aceti</name>
    <dbReference type="NCBI Taxonomy" id="435"/>
    <lineage>
        <taxon>Bacteria</taxon>
        <taxon>Pseudomonadati</taxon>
        <taxon>Pseudomonadota</taxon>
        <taxon>Alphaproteobacteria</taxon>
        <taxon>Acetobacterales</taxon>
        <taxon>Acetobacteraceae</taxon>
        <taxon>Acetobacter</taxon>
        <taxon>Acetobacter subgen. Acetobacter</taxon>
    </lineage>
</organism>
<dbReference type="Pfam" id="PF04966">
    <property type="entry name" value="OprB"/>
    <property type="match status" value="1"/>
</dbReference>
<evidence type="ECO:0000313" key="3">
    <source>
        <dbReference type="EMBL" id="BCI66833.1"/>
    </source>
</evidence>
<dbReference type="Gene3D" id="2.40.160.180">
    <property type="entry name" value="Carbohydrate-selective porin OprB"/>
    <property type="match status" value="1"/>
</dbReference>
<dbReference type="InterPro" id="IPR038673">
    <property type="entry name" value="OprB_sf"/>
</dbReference>
<dbReference type="InterPro" id="IPR007049">
    <property type="entry name" value="Carb-sel_porin_OprB"/>
</dbReference>
<dbReference type="GO" id="GO:0016020">
    <property type="term" value="C:membrane"/>
    <property type="evidence" value="ECO:0007669"/>
    <property type="project" value="InterPro"/>
</dbReference>
<evidence type="ECO:0000256" key="2">
    <source>
        <dbReference type="RuleBase" id="RU363072"/>
    </source>
</evidence>
<name>A0A6S6PHP7_ACEAC</name>
<dbReference type="GO" id="GO:0008643">
    <property type="term" value="P:carbohydrate transport"/>
    <property type="evidence" value="ECO:0007669"/>
    <property type="project" value="InterPro"/>
</dbReference>
<reference evidence="3 4" key="1">
    <citation type="submission" date="2020-07" db="EMBL/GenBank/DDBJ databases">
        <title>Complete Genome Sequence of an acetic acid bacterium, Acetobacter aceti JCM20276.</title>
        <authorList>
            <person name="Hirose Y."/>
            <person name="Mihara H."/>
        </authorList>
    </citation>
    <scope>NUCLEOTIDE SEQUENCE [LARGE SCALE GENOMIC DNA]</scope>
    <source>
        <strain evidence="3 4">JCM20276</strain>
    </source>
</reference>
<dbReference type="Proteomes" id="UP000515220">
    <property type="component" value="Chromosome"/>
</dbReference>
<evidence type="ECO:0000313" key="4">
    <source>
        <dbReference type="Proteomes" id="UP000515220"/>
    </source>
</evidence>
<sequence>MYSYYQISHNLTEGQRLRQMAGMSMGAYVNGPQTHAATLEAYYGIPVVPGLVMQPVFEYIMRPGETSVIPNAILGGLKILAAL</sequence>
<comment type="similarity">
    <text evidence="1 2">Belongs to the OprB family.</text>
</comment>
<gene>
    <name evidence="3" type="ORF">AAJCM20276_14570</name>
</gene>
<proteinExistence type="inferred from homology"/>
<protein>
    <submittedName>
        <fullName evidence="3">Uncharacterized protein</fullName>
    </submittedName>
</protein>
<dbReference type="EMBL" id="AP023326">
    <property type="protein sequence ID" value="BCI66833.1"/>
    <property type="molecule type" value="Genomic_DNA"/>
</dbReference>